<dbReference type="Pfam" id="PF07885">
    <property type="entry name" value="Ion_trans_2"/>
    <property type="match status" value="1"/>
</dbReference>
<sequence length="180" mass="20192">MNFKINHFYTQLFKKSWVVVLLLVLLSSIQAFSTSIFNGSFAGYLIFLLSVLKVSAIVWLSFTQLTKIIGQSHLISHILTLFIFLIATIVCSFSLDYLSLYVSDGNSFKTSLVNNDVSMVGMLYEYFYFSTITFSSVGYGDIVPQSILAKGIVMIQVAVRFFVLVFGIANINQIKVDNNT</sequence>
<protein>
    <recommendedName>
        <fullName evidence="2">Potassium channel domain-containing protein</fullName>
    </recommendedName>
</protein>
<gene>
    <name evidence="3" type="ORF">ULMS_09630</name>
</gene>
<feature type="domain" description="Potassium channel" evidence="2">
    <location>
        <begin position="120"/>
        <end position="172"/>
    </location>
</feature>
<proteinExistence type="predicted"/>
<evidence type="ECO:0000313" key="3">
    <source>
        <dbReference type="EMBL" id="GEQ85455.1"/>
    </source>
</evidence>
<organism evidence="3 4">
    <name type="scientific">Patiriisocius marinistellae</name>
    <dbReference type="NCBI Taxonomy" id="2494560"/>
    <lineage>
        <taxon>Bacteria</taxon>
        <taxon>Pseudomonadati</taxon>
        <taxon>Bacteroidota</taxon>
        <taxon>Flavobacteriia</taxon>
        <taxon>Flavobacteriales</taxon>
        <taxon>Flavobacteriaceae</taxon>
        <taxon>Patiriisocius</taxon>
    </lineage>
</organism>
<comment type="caution">
    <text evidence="3">The sequence shown here is derived from an EMBL/GenBank/DDBJ whole genome shotgun (WGS) entry which is preliminary data.</text>
</comment>
<evidence type="ECO:0000259" key="2">
    <source>
        <dbReference type="Pfam" id="PF07885"/>
    </source>
</evidence>
<evidence type="ECO:0000256" key="1">
    <source>
        <dbReference type="SAM" id="Phobius"/>
    </source>
</evidence>
<dbReference type="Gene3D" id="1.10.287.70">
    <property type="match status" value="1"/>
</dbReference>
<keyword evidence="4" id="KW-1185">Reference proteome</keyword>
<keyword evidence="1" id="KW-0812">Transmembrane</keyword>
<dbReference type="AlphaFoldDB" id="A0A5J4FZJ9"/>
<keyword evidence="1" id="KW-0472">Membrane</keyword>
<dbReference type="InterPro" id="IPR013099">
    <property type="entry name" value="K_chnl_dom"/>
</dbReference>
<name>A0A5J4FZJ9_9FLAO</name>
<evidence type="ECO:0000313" key="4">
    <source>
        <dbReference type="Proteomes" id="UP000326994"/>
    </source>
</evidence>
<feature type="transmembrane region" description="Helical" evidence="1">
    <location>
        <begin position="117"/>
        <end position="139"/>
    </location>
</feature>
<dbReference type="Proteomes" id="UP000326994">
    <property type="component" value="Unassembled WGS sequence"/>
</dbReference>
<reference evidence="3 4" key="1">
    <citation type="submission" date="2019-08" db="EMBL/GenBank/DDBJ databases">
        <title>Ulvibacter marinistellae sp. nov., isolated from a starfish, Patiria pectinifera.</title>
        <authorList>
            <person name="Kawano K."/>
            <person name="Ushijima N."/>
            <person name="Kihara M."/>
            <person name="Itoh H."/>
        </authorList>
    </citation>
    <scope>NUCLEOTIDE SEQUENCE [LARGE SCALE GENOMIC DNA]</scope>
    <source>
        <strain evidence="3 4">KK4</strain>
    </source>
</reference>
<keyword evidence="1" id="KW-1133">Transmembrane helix</keyword>
<feature type="transmembrane region" description="Helical" evidence="1">
    <location>
        <begin position="41"/>
        <end position="62"/>
    </location>
</feature>
<accession>A0A5J4FZJ9</accession>
<feature type="transmembrane region" description="Helical" evidence="1">
    <location>
        <begin position="74"/>
        <end position="97"/>
    </location>
</feature>
<feature type="transmembrane region" description="Helical" evidence="1">
    <location>
        <begin position="151"/>
        <end position="171"/>
    </location>
</feature>
<dbReference type="SUPFAM" id="SSF81324">
    <property type="entry name" value="Voltage-gated potassium channels"/>
    <property type="match status" value="1"/>
</dbReference>
<dbReference type="EMBL" id="BKCF01000001">
    <property type="protein sequence ID" value="GEQ85455.1"/>
    <property type="molecule type" value="Genomic_DNA"/>
</dbReference>